<accession>A0ABV1ULP3</accession>
<dbReference type="EMBL" id="JBEPAZ010000089">
    <property type="protein sequence ID" value="MER6434190.1"/>
    <property type="molecule type" value="Genomic_DNA"/>
</dbReference>
<comment type="caution">
    <text evidence="2">The sequence shown here is derived from an EMBL/GenBank/DDBJ whole genome shotgun (WGS) entry which is preliminary data.</text>
</comment>
<reference evidence="2 3" key="1">
    <citation type="submission" date="2024-06" db="EMBL/GenBank/DDBJ databases">
        <title>The Natural Products Discovery Center: Release of the First 8490 Sequenced Strains for Exploring Actinobacteria Biosynthetic Diversity.</title>
        <authorList>
            <person name="Kalkreuter E."/>
            <person name="Kautsar S.A."/>
            <person name="Yang D."/>
            <person name="Bader C.D."/>
            <person name="Teijaro C.N."/>
            <person name="Fluegel L."/>
            <person name="Davis C.M."/>
            <person name="Simpson J.R."/>
            <person name="Lauterbach L."/>
            <person name="Steele A.D."/>
            <person name="Gui C."/>
            <person name="Meng S."/>
            <person name="Li G."/>
            <person name="Viehrig K."/>
            <person name="Ye F."/>
            <person name="Su P."/>
            <person name="Kiefer A.F."/>
            <person name="Nichols A."/>
            <person name="Cepeda A.J."/>
            <person name="Yan W."/>
            <person name="Fan B."/>
            <person name="Jiang Y."/>
            <person name="Adhikari A."/>
            <person name="Zheng C.-J."/>
            <person name="Schuster L."/>
            <person name="Cowan T.M."/>
            <person name="Smanski M.J."/>
            <person name="Chevrette M.G."/>
            <person name="De Carvalho L.P.S."/>
            <person name="Shen B."/>
        </authorList>
    </citation>
    <scope>NUCLEOTIDE SEQUENCE [LARGE SCALE GENOMIC DNA]</scope>
    <source>
        <strain evidence="2 3">NPDC001166</strain>
    </source>
</reference>
<keyword evidence="3" id="KW-1185">Reference proteome</keyword>
<sequence length="84" mass="9460">MLLHGQLPQLLAVELLMGLTQCLTQVHQTLHFVRLLEHWKIARPRRKRRAAQPADLLGQLPIARGSRGPGTLIPDSREDARARA</sequence>
<feature type="region of interest" description="Disordered" evidence="1">
    <location>
        <begin position="45"/>
        <end position="84"/>
    </location>
</feature>
<dbReference type="RefSeq" id="WP_352066071.1">
    <property type="nucleotide sequence ID" value="NZ_JBEPAZ010000089.1"/>
</dbReference>
<gene>
    <name evidence="2" type="ORF">ABT272_41940</name>
</gene>
<evidence type="ECO:0000313" key="2">
    <source>
        <dbReference type="EMBL" id="MER6434190.1"/>
    </source>
</evidence>
<evidence type="ECO:0000256" key="1">
    <source>
        <dbReference type="SAM" id="MobiDB-lite"/>
    </source>
</evidence>
<evidence type="ECO:0008006" key="4">
    <source>
        <dbReference type="Google" id="ProtNLM"/>
    </source>
</evidence>
<dbReference type="Proteomes" id="UP001470023">
    <property type="component" value="Unassembled WGS sequence"/>
</dbReference>
<feature type="compositionally biased region" description="Basic and acidic residues" evidence="1">
    <location>
        <begin position="75"/>
        <end position="84"/>
    </location>
</feature>
<name>A0ABV1ULP3_9ACTN</name>
<proteinExistence type="predicted"/>
<protein>
    <recommendedName>
        <fullName evidence="4">Secreted protein</fullName>
    </recommendedName>
</protein>
<evidence type="ECO:0000313" key="3">
    <source>
        <dbReference type="Proteomes" id="UP001470023"/>
    </source>
</evidence>
<organism evidence="2 3">
    <name type="scientific">Streptomyces sp. 900105245</name>
    <dbReference type="NCBI Taxonomy" id="3154379"/>
    <lineage>
        <taxon>Bacteria</taxon>
        <taxon>Bacillati</taxon>
        <taxon>Actinomycetota</taxon>
        <taxon>Actinomycetes</taxon>
        <taxon>Kitasatosporales</taxon>
        <taxon>Streptomycetaceae</taxon>
        <taxon>Streptomyces</taxon>
    </lineage>
</organism>